<feature type="binding site" evidence="14 15">
    <location>
        <position position="70"/>
    </location>
    <ligand>
        <name>[4Fe-4S] cluster</name>
        <dbReference type="ChEBI" id="CHEBI:49883"/>
        <note>4Fe-4S-S-AdoMet</note>
    </ligand>
</feature>
<dbReference type="SFLD" id="SFLDG01060">
    <property type="entry name" value="BATS_domain_containing"/>
    <property type="match status" value="1"/>
</dbReference>
<dbReference type="AlphaFoldDB" id="A0A0B5B9L2"/>
<evidence type="ECO:0000256" key="9">
    <source>
        <dbReference type="ARBA" id="ARBA00022723"/>
    </source>
</evidence>
<dbReference type="Pfam" id="PF04055">
    <property type="entry name" value="Radical_SAM"/>
    <property type="match status" value="1"/>
</dbReference>
<evidence type="ECO:0000256" key="5">
    <source>
        <dbReference type="ARBA" id="ARBA00022485"/>
    </source>
</evidence>
<dbReference type="PROSITE" id="PS51918">
    <property type="entry name" value="RADICAL_SAM"/>
    <property type="match status" value="1"/>
</dbReference>
<evidence type="ECO:0000259" key="16">
    <source>
        <dbReference type="PROSITE" id="PS51918"/>
    </source>
</evidence>
<dbReference type="STRING" id="345632.GPICK_07840"/>
<evidence type="ECO:0000313" key="18">
    <source>
        <dbReference type="Proteomes" id="UP000057609"/>
    </source>
</evidence>
<sequence>MRQFIDSITTQIIAGVPVQEADARVLADASGNDLFTLFTAASRIKSHFLGSAVHLCSIINAKSGRCPENCAFCAQSAHHATDAPVYPLVDEEKIVANAREAEKNGSHCYGIITSGTSISKGEELERICRAVRRIRQETKIAPSCSLGIIDFPTATALREAGVETYHHNLETARSFFPSICTTHDYEEDMETVRVARRAGLKVCCGGIFGLGESAAQRIEMALTLRELDVDSVPLNFLNPIEGTRLAAADNLTPLECLKTIALYRFILPSKRISVCGGRERNLRDLQSWMFFAGADGTMIGNYLTTIGRPAEQDWQMLNDLGLTVEGCCG</sequence>
<evidence type="ECO:0000256" key="12">
    <source>
        <dbReference type="ARBA" id="ARBA00023014"/>
    </source>
</evidence>
<dbReference type="SFLD" id="SFLDG01278">
    <property type="entry name" value="biotin_synthase_like"/>
    <property type="match status" value="1"/>
</dbReference>
<evidence type="ECO:0000256" key="4">
    <source>
        <dbReference type="ARBA" id="ARBA00012236"/>
    </source>
</evidence>
<comment type="subunit">
    <text evidence="3 14">Homodimer.</text>
</comment>
<keyword evidence="7 14" id="KW-0949">S-adenosyl-L-methionine</keyword>
<dbReference type="SMART" id="SM00729">
    <property type="entry name" value="Elp3"/>
    <property type="match status" value="1"/>
</dbReference>
<comment type="cofactor">
    <cofactor evidence="14 15">
        <name>[4Fe-4S] cluster</name>
        <dbReference type="ChEBI" id="CHEBI:49883"/>
    </cofactor>
    <text evidence="14 15">Binds 1 [4Fe-4S] cluster. The cluster is coordinated with 3 cysteines and an exchangeable S-adenosyl-L-methionine.</text>
</comment>
<accession>A0A0B5B9L2</accession>
<evidence type="ECO:0000256" key="13">
    <source>
        <dbReference type="ARBA" id="ARBA00051157"/>
    </source>
</evidence>
<name>A0A0B5B9L2_9BACT</name>
<dbReference type="OrthoDB" id="9786826at2"/>
<evidence type="ECO:0000256" key="10">
    <source>
        <dbReference type="ARBA" id="ARBA00022756"/>
    </source>
</evidence>
<proteinExistence type="inferred from homology"/>
<dbReference type="EMBL" id="CP009788">
    <property type="protein sequence ID" value="AJE03272.1"/>
    <property type="molecule type" value="Genomic_DNA"/>
</dbReference>
<dbReference type="RefSeq" id="WP_039741917.1">
    <property type="nucleotide sequence ID" value="NZ_CP009788.1"/>
</dbReference>
<keyword evidence="12 14" id="KW-0411">Iron-sulfur</keyword>
<keyword evidence="5 14" id="KW-0004">4Fe-4S</keyword>
<dbReference type="PANTHER" id="PTHR22976">
    <property type="entry name" value="BIOTIN SYNTHASE"/>
    <property type="match status" value="1"/>
</dbReference>
<dbReference type="InterPro" id="IPR024177">
    <property type="entry name" value="Biotin_synthase"/>
</dbReference>
<dbReference type="PANTHER" id="PTHR22976:SF2">
    <property type="entry name" value="BIOTIN SYNTHASE, MITOCHONDRIAL"/>
    <property type="match status" value="1"/>
</dbReference>
<dbReference type="SFLD" id="SFLDS00029">
    <property type="entry name" value="Radical_SAM"/>
    <property type="match status" value="1"/>
</dbReference>
<dbReference type="PIRSF" id="PIRSF001619">
    <property type="entry name" value="Biotin_synth"/>
    <property type="match status" value="1"/>
</dbReference>
<dbReference type="InterPro" id="IPR010722">
    <property type="entry name" value="BATS_dom"/>
</dbReference>
<dbReference type="UniPathway" id="UPA00078">
    <property type="reaction ID" value="UER00162"/>
</dbReference>
<dbReference type="InterPro" id="IPR013785">
    <property type="entry name" value="Aldolase_TIM"/>
</dbReference>
<dbReference type="HAMAP" id="MF_01694">
    <property type="entry name" value="BioB"/>
    <property type="match status" value="1"/>
</dbReference>
<evidence type="ECO:0000256" key="7">
    <source>
        <dbReference type="ARBA" id="ARBA00022691"/>
    </source>
</evidence>
<dbReference type="InterPro" id="IPR007197">
    <property type="entry name" value="rSAM"/>
</dbReference>
<comment type="caution">
    <text evidence="14">Lacks conserved residue(s) required for the propagation of feature annotation.</text>
</comment>
<dbReference type="InterPro" id="IPR002684">
    <property type="entry name" value="Biotin_synth/BioAB"/>
</dbReference>
<keyword evidence="6 14" id="KW-0808">Transferase</keyword>
<dbReference type="CDD" id="cd01335">
    <property type="entry name" value="Radical_SAM"/>
    <property type="match status" value="1"/>
</dbReference>
<dbReference type="SUPFAM" id="SSF102114">
    <property type="entry name" value="Radical SAM enzymes"/>
    <property type="match status" value="1"/>
</dbReference>
<dbReference type="EC" id="2.8.1.6" evidence="4 14"/>
<dbReference type="NCBIfam" id="TIGR00433">
    <property type="entry name" value="bioB"/>
    <property type="match status" value="1"/>
</dbReference>
<comment type="cofactor">
    <cofactor evidence="14">
        <name>[2Fe-2S] cluster</name>
        <dbReference type="ChEBI" id="CHEBI:190135"/>
    </cofactor>
    <text evidence="14">Binds 1 [2Fe-2S] cluster. The cluster is coordinated with 3 cysteines and 1 arginine.</text>
</comment>
<evidence type="ECO:0000256" key="15">
    <source>
        <dbReference type="PIRSR" id="PIRSR001619-1"/>
    </source>
</evidence>
<feature type="binding site" evidence="14 15">
    <location>
        <position position="73"/>
    </location>
    <ligand>
        <name>[4Fe-4S] cluster</name>
        <dbReference type="ChEBI" id="CHEBI:49883"/>
        <note>4Fe-4S-S-AdoMet</note>
    </ligand>
</feature>
<evidence type="ECO:0000256" key="11">
    <source>
        <dbReference type="ARBA" id="ARBA00023004"/>
    </source>
</evidence>
<dbReference type="GO" id="GO:0005506">
    <property type="term" value="F:iron ion binding"/>
    <property type="evidence" value="ECO:0007669"/>
    <property type="project" value="UniProtKB-UniRule"/>
</dbReference>
<dbReference type="HOGENOM" id="CLU_033172_2_1_7"/>
<comment type="pathway">
    <text evidence="1 14">Cofactor biosynthesis; biotin biosynthesis; biotin from 7,8-diaminononanoate: step 2/2.</text>
</comment>
<comment type="similarity">
    <text evidence="2 14">Belongs to the radical SAM superfamily. Biotin synthase family.</text>
</comment>
<gene>
    <name evidence="14" type="primary">bioB</name>
    <name evidence="17" type="ORF">GPICK_07840</name>
</gene>
<keyword evidence="11 14" id="KW-0408">Iron</keyword>
<dbReference type="KEGG" id="gpi:GPICK_07840"/>
<protein>
    <recommendedName>
        <fullName evidence="4 14">Biotin synthase</fullName>
        <ecNumber evidence="4 14">2.8.1.6</ecNumber>
    </recommendedName>
</protein>
<dbReference type="Pfam" id="PF06968">
    <property type="entry name" value="BATS"/>
    <property type="match status" value="1"/>
</dbReference>
<keyword evidence="9 14" id="KW-0479">Metal-binding</keyword>
<feature type="domain" description="Radical SAM core" evidence="16">
    <location>
        <begin position="48"/>
        <end position="278"/>
    </location>
</feature>
<evidence type="ECO:0000256" key="2">
    <source>
        <dbReference type="ARBA" id="ARBA00010765"/>
    </source>
</evidence>
<evidence type="ECO:0000256" key="6">
    <source>
        <dbReference type="ARBA" id="ARBA00022679"/>
    </source>
</evidence>
<keyword evidence="8 14" id="KW-0001">2Fe-2S</keyword>
<feature type="binding site" evidence="14 15">
    <location>
        <position position="143"/>
    </location>
    <ligand>
        <name>[2Fe-2S] cluster</name>
        <dbReference type="ChEBI" id="CHEBI:190135"/>
    </ligand>
</feature>
<evidence type="ECO:0000256" key="8">
    <source>
        <dbReference type="ARBA" id="ARBA00022714"/>
    </source>
</evidence>
<feature type="binding site" evidence="14 15">
    <location>
        <position position="66"/>
    </location>
    <ligand>
        <name>[4Fe-4S] cluster</name>
        <dbReference type="ChEBI" id="CHEBI:49883"/>
        <note>4Fe-4S-S-AdoMet</note>
    </ligand>
</feature>
<dbReference type="FunFam" id="3.20.20.70:FF:000026">
    <property type="entry name" value="Biotin synthase"/>
    <property type="match status" value="1"/>
</dbReference>
<evidence type="ECO:0000256" key="1">
    <source>
        <dbReference type="ARBA" id="ARBA00004942"/>
    </source>
</evidence>
<comment type="cofactor">
    <cofactor evidence="15">
        <name>[2Fe-2S] cluster</name>
        <dbReference type="ChEBI" id="CHEBI:190135"/>
    </cofactor>
    <text evidence="15">Binds 1 [2Fe-2S] cluster. The cluster is coordinated with 3 cysteines and 1 arginine.</text>
</comment>
<dbReference type="GO" id="GO:0009102">
    <property type="term" value="P:biotin biosynthetic process"/>
    <property type="evidence" value="ECO:0007669"/>
    <property type="project" value="UniProtKB-UniRule"/>
</dbReference>
<keyword evidence="18" id="KW-1185">Reference proteome</keyword>
<dbReference type="GO" id="GO:0004076">
    <property type="term" value="F:biotin synthase activity"/>
    <property type="evidence" value="ECO:0007669"/>
    <property type="project" value="UniProtKB-UniRule"/>
</dbReference>
<evidence type="ECO:0000256" key="14">
    <source>
        <dbReference type="HAMAP-Rule" id="MF_01694"/>
    </source>
</evidence>
<evidence type="ECO:0000256" key="3">
    <source>
        <dbReference type="ARBA" id="ARBA00011738"/>
    </source>
</evidence>
<feature type="binding site" evidence="14 15">
    <location>
        <position position="203"/>
    </location>
    <ligand>
        <name>[2Fe-2S] cluster</name>
        <dbReference type="ChEBI" id="CHEBI:190135"/>
    </ligand>
</feature>
<dbReference type="Proteomes" id="UP000057609">
    <property type="component" value="Chromosome"/>
</dbReference>
<dbReference type="InterPro" id="IPR058240">
    <property type="entry name" value="rSAM_sf"/>
</dbReference>
<organism evidence="17 18">
    <name type="scientific">Geobacter pickeringii</name>
    <dbReference type="NCBI Taxonomy" id="345632"/>
    <lineage>
        <taxon>Bacteria</taxon>
        <taxon>Pseudomonadati</taxon>
        <taxon>Thermodesulfobacteriota</taxon>
        <taxon>Desulfuromonadia</taxon>
        <taxon>Geobacterales</taxon>
        <taxon>Geobacteraceae</taxon>
        <taxon>Geobacter</taxon>
    </lineage>
</organism>
<dbReference type="InterPro" id="IPR006638">
    <property type="entry name" value="Elp3/MiaA/NifB-like_rSAM"/>
</dbReference>
<dbReference type="Gene3D" id="3.20.20.70">
    <property type="entry name" value="Aldolase class I"/>
    <property type="match status" value="1"/>
</dbReference>
<keyword evidence="10 14" id="KW-0093">Biotin biosynthesis</keyword>
<dbReference type="SMART" id="SM00876">
    <property type="entry name" value="BATS"/>
    <property type="match status" value="1"/>
</dbReference>
<dbReference type="GO" id="GO:0051537">
    <property type="term" value="F:2 iron, 2 sulfur cluster binding"/>
    <property type="evidence" value="ECO:0007669"/>
    <property type="project" value="UniProtKB-KW"/>
</dbReference>
<dbReference type="GO" id="GO:0051539">
    <property type="term" value="F:4 iron, 4 sulfur cluster binding"/>
    <property type="evidence" value="ECO:0007669"/>
    <property type="project" value="UniProtKB-KW"/>
</dbReference>
<comment type="function">
    <text evidence="14">Catalyzes the conversion of dethiobiotin (DTB) to biotin by the insertion of a sulfur atom into dethiobiotin via a radical-based mechanism.</text>
</comment>
<comment type="catalytic activity">
    <reaction evidence="13 14">
        <text>(4R,5S)-dethiobiotin + (sulfur carrier)-SH + 2 reduced [2Fe-2S]-[ferredoxin] + 2 S-adenosyl-L-methionine = (sulfur carrier)-H + biotin + 2 5'-deoxyadenosine + 2 L-methionine + 2 oxidized [2Fe-2S]-[ferredoxin]</text>
        <dbReference type="Rhea" id="RHEA:22060"/>
        <dbReference type="Rhea" id="RHEA-COMP:10000"/>
        <dbReference type="Rhea" id="RHEA-COMP:10001"/>
        <dbReference type="Rhea" id="RHEA-COMP:14737"/>
        <dbReference type="Rhea" id="RHEA-COMP:14739"/>
        <dbReference type="ChEBI" id="CHEBI:17319"/>
        <dbReference type="ChEBI" id="CHEBI:29917"/>
        <dbReference type="ChEBI" id="CHEBI:33737"/>
        <dbReference type="ChEBI" id="CHEBI:33738"/>
        <dbReference type="ChEBI" id="CHEBI:57586"/>
        <dbReference type="ChEBI" id="CHEBI:57844"/>
        <dbReference type="ChEBI" id="CHEBI:59789"/>
        <dbReference type="ChEBI" id="CHEBI:64428"/>
        <dbReference type="ChEBI" id="CHEBI:149473"/>
        <dbReference type="EC" id="2.8.1.6"/>
    </reaction>
</comment>
<reference evidence="17 18" key="1">
    <citation type="journal article" date="2015" name="Genome Announc.">
        <title>Complete Genome of Geobacter pickeringii G13T, a Metal-Reducing Isolate from Sedimentary Kaolin Deposits.</title>
        <authorList>
            <person name="Badalamenti J.P."/>
            <person name="Bond D.R."/>
        </authorList>
    </citation>
    <scope>NUCLEOTIDE SEQUENCE [LARGE SCALE GENOMIC DNA]</scope>
    <source>
        <strain evidence="17 18">G13</strain>
    </source>
</reference>
<evidence type="ECO:0000313" key="17">
    <source>
        <dbReference type="EMBL" id="AJE03272.1"/>
    </source>
</evidence>